<name>A0A6A6DPS7_9PEZI</name>
<feature type="transmembrane region" description="Helical" evidence="1">
    <location>
        <begin position="281"/>
        <end position="303"/>
    </location>
</feature>
<gene>
    <name evidence="2" type="ORF">K469DRAFT_278099</name>
</gene>
<keyword evidence="1" id="KW-1133">Transmembrane helix</keyword>
<dbReference type="PANTHER" id="PTHR35394">
    <property type="entry name" value="DUF3176 DOMAIN-CONTAINING PROTEIN"/>
    <property type="match status" value="1"/>
</dbReference>
<dbReference type="PANTHER" id="PTHR35394:SF5">
    <property type="entry name" value="DUF3176 DOMAIN-CONTAINING PROTEIN"/>
    <property type="match status" value="1"/>
</dbReference>
<dbReference type="AlphaFoldDB" id="A0A6A6DPS7"/>
<dbReference type="OrthoDB" id="5376804at2759"/>
<protein>
    <submittedName>
        <fullName evidence="2">Uncharacterized protein</fullName>
    </submittedName>
</protein>
<accession>A0A6A6DPS7</accession>
<evidence type="ECO:0000256" key="1">
    <source>
        <dbReference type="SAM" id="Phobius"/>
    </source>
</evidence>
<evidence type="ECO:0000313" key="3">
    <source>
        <dbReference type="Proteomes" id="UP000800200"/>
    </source>
</evidence>
<dbReference type="EMBL" id="ML994658">
    <property type="protein sequence ID" value="KAF2180378.1"/>
    <property type="molecule type" value="Genomic_DNA"/>
</dbReference>
<organism evidence="2 3">
    <name type="scientific">Zopfia rhizophila CBS 207.26</name>
    <dbReference type="NCBI Taxonomy" id="1314779"/>
    <lineage>
        <taxon>Eukaryota</taxon>
        <taxon>Fungi</taxon>
        <taxon>Dikarya</taxon>
        <taxon>Ascomycota</taxon>
        <taxon>Pezizomycotina</taxon>
        <taxon>Dothideomycetes</taxon>
        <taxon>Dothideomycetes incertae sedis</taxon>
        <taxon>Zopfiaceae</taxon>
        <taxon>Zopfia</taxon>
    </lineage>
</organism>
<evidence type="ECO:0000313" key="2">
    <source>
        <dbReference type="EMBL" id="KAF2180378.1"/>
    </source>
</evidence>
<reference evidence="2" key="1">
    <citation type="journal article" date="2020" name="Stud. Mycol.">
        <title>101 Dothideomycetes genomes: a test case for predicting lifestyles and emergence of pathogens.</title>
        <authorList>
            <person name="Haridas S."/>
            <person name="Albert R."/>
            <person name="Binder M."/>
            <person name="Bloem J."/>
            <person name="Labutti K."/>
            <person name="Salamov A."/>
            <person name="Andreopoulos B."/>
            <person name="Baker S."/>
            <person name="Barry K."/>
            <person name="Bills G."/>
            <person name="Bluhm B."/>
            <person name="Cannon C."/>
            <person name="Castanera R."/>
            <person name="Culley D."/>
            <person name="Daum C."/>
            <person name="Ezra D."/>
            <person name="Gonzalez J."/>
            <person name="Henrissat B."/>
            <person name="Kuo A."/>
            <person name="Liang C."/>
            <person name="Lipzen A."/>
            <person name="Lutzoni F."/>
            <person name="Magnuson J."/>
            <person name="Mondo S."/>
            <person name="Nolan M."/>
            <person name="Ohm R."/>
            <person name="Pangilinan J."/>
            <person name="Park H.-J."/>
            <person name="Ramirez L."/>
            <person name="Alfaro M."/>
            <person name="Sun H."/>
            <person name="Tritt A."/>
            <person name="Yoshinaga Y."/>
            <person name="Zwiers L.-H."/>
            <person name="Turgeon B."/>
            <person name="Goodwin S."/>
            <person name="Spatafora J."/>
            <person name="Crous P."/>
            <person name="Grigoriev I."/>
        </authorList>
    </citation>
    <scope>NUCLEOTIDE SEQUENCE</scope>
    <source>
        <strain evidence="2">CBS 207.26</strain>
    </source>
</reference>
<keyword evidence="3" id="KW-1185">Reference proteome</keyword>
<keyword evidence="1" id="KW-0472">Membrane</keyword>
<sequence>MPVCSTGNCTWPAYSSLGICTQTKEVTDLRDKVCEPCKGKNLTVAAKQCHRACDMPSTFLNVTALKSNTLQKYSTSGIPTNVSTSLAFPEIEWPIADVMMAYRNNFSFIGDESNRTFESIFYFCVQEFETKETNGRFETVMTKVGARTSNKTINDGANARVDESPQLTVRLENRDEPAFVIEPEAVFSVSTAMWQAFKGGMGFDGVVTPTSEVGRVLGTIVDQGPKQSERKPNQYDKLPGIMENIAIAMSNDLKQTPGNGTAVLRHEGTAYSLEIYIKVTWPWLSLLFVTVLLSILLLAMTMIRSMSTRTRVWKTSSLPVLQILSQGVRGDMGVPNRVGASEERAEVRVELEQRQGGYEKRREFAGDRGIRYKLKYRLWCITYRLR</sequence>
<dbReference type="Proteomes" id="UP000800200">
    <property type="component" value="Unassembled WGS sequence"/>
</dbReference>
<proteinExistence type="predicted"/>
<keyword evidence="1" id="KW-0812">Transmembrane</keyword>